<dbReference type="Proteomes" id="UP000179807">
    <property type="component" value="Unassembled WGS sequence"/>
</dbReference>
<dbReference type="GO" id="GO:0005525">
    <property type="term" value="F:GTP binding"/>
    <property type="evidence" value="ECO:0007669"/>
    <property type="project" value="UniProtKB-KW"/>
</dbReference>
<dbReference type="InterPro" id="IPR050227">
    <property type="entry name" value="Rab"/>
</dbReference>
<accession>A0A1J4JK02</accession>
<dbReference type="EMBL" id="MLAK01001038">
    <property type="protein sequence ID" value="OHS98695.1"/>
    <property type="molecule type" value="Genomic_DNA"/>
</dbReference>
<dbReference type="VEuPathDB" id="TrichDB:TRFO_08662"/>
<dbReference type="PANTHER" id="PTHR47977">
    <property type="entry name" value="RAS-RELATED PROTEIN RAB"/>
    <property type="match status" value="1"/>
</dbReference>
<dbReference type="GeneID" id="94829132"/>
<keyword evidence="2" id="KW-0342">GTP-binding</keyword>
<dbReference type="InterPro" id="IPR001806">
    <property type="entry name" value="Small_GTPase"/>
</dbReference>
<dbReference type="FunFam" id="3.40.50.300:FF:002456">
    <property type="entry name" value="Small GTP-binding protein, putative"/>
    <property type="match status" value="1"/>
</dbReference>
<dbReference type="GO" id="GO:0003924">
    <property type="term" value="F:GTPase activity"/>
    <property type="evidence" value="ECO:0007669"/>
    <property type="project" value="InterPro"/>
</dbReference>
<reference evidence="3" key="1">
    <citation type="submission" date="2016-10" db="EMBL/GenBank/DDBJ databases">
        <authorList>
            <person name="Benchimol M."/>
            <person name="Almeida L.G."/>
            <person name="Vasconcelos A.T."/>
            <person name="Perreira-Neves A."/>
            <person name="Rosa I.A."/>
            <person name="Tasca T."/>
            <person name="Bogo M.R."/>
            <person name="de Souza W."/>
        </authorList>
    </citation>
    <scope>NUCLEOTIDE SEQUENCE [LARGE SCALE GENOMIC DNA]</scope>
    <source>
        <strain evidence="3">K</strain>
    </source>
</reference>
<dbReference type="OrthoDB" id="63533at2759"/>
<evidence type="ECO:0000313" key="4">
    <source>
        <dbReference type="Proteomes" id="UP000179807"/>
    </source>
</evidence>
<gene>
    <name evidence="3" type="primary">RAB6B</name>
    <name evidence="3" type="ORF">TRFO_08662</name>
</gene>
<dbReference type="PROSITE" id="PS51419">
    <property type="entry name" value="RAB"/>
    <property type="match status" value="1"/>
</dbReference>
<name>A0A1J4JK02_9EUKA</name>
<organism evidence="3 4">
    <name type="scientific">Tritrichomonas foetus</name>
    <dbReference type="NCBI Taxonomy" id="1144522"/>
    <lineage>
        <taxon>Eukaryota</taxon>
        <taxon>Metamonada</taxon>
        <taxon>Parabasalia</taxon>
        <taxon>Tritrichomonadida</taxon>
        <taxon>Tritrichomonadidae</taxon>
        <taxon>Tritrichomonas</taxon>
    </lineage>
</organism>
<comment type="caution">
    <text evidence="3">The sequence shown here is derived from an EMBL/GenBank/DDBJ whole genome shotgun (WGS) entry which is preliminary data.</text>
</comment>
<dbReference type="SMART" id="SM00177">
    <property type="entry name" value="ARF"/>
    <property type="match status" value="1"/>
</dbReference>
<dbReference type="AlphaFoldDB" id="A0A1J4JK02"/>
<evidence type="ECO:0000256" key="1">
    <source>
        <dbReference type="ARBA" id="ARBA00022741"/>
    </source>
</evidence>
<dbReference type="SMART" id="SM00175">
    <property type="entry name" value="RAB"/>
    <property type="match status" value="1"/>
</dbReference>
<keyword evidence="1" id="KW-0547">Nucleotide-binding</keyword>
<dbReference type="Gene3D" id="3.40.50.300">
    <property type="entry name" value="P-loop containing nucleotide triphosphate hydrolases"/>
    <property type="match status" value="1"/>
</dbReference>
<dbReference type="SUPFAM" id="SSF52540">
    <property type="entry name" value="P-loop containing nucleoside triphosphate hydrolases"/>
    <property type="match status" value="1"/>
</dbReference>
<proteinExistence type="predicted"/>
<dbReference type="SMART" id="SM00173">
    <property type="entry name" value="RAS"/>
    <property type="match status" value="1"/>
</dbReference>
<dbReference type="InterPro" id="IPR005225">
    <property type="entry name" value="Small_GTP-bd"/>
</dbReference>
<dbReference type="RefSeq" id="XP_068351832.1">
    <property type="nucleotide sequence ID" value="XM_068494428.1"/>
</dbReference>
<dbReference type="SMART" id="SM00174">
    <property type="entry name" value="RHO"/>
    <property type="match status" value="1"/>
</dbReference>
<dbReference type="SMART" id="SM00176">
    <property type="entry name" value="RAN"/>
    <property type="match status" value="1"/>
</dbReference>
<keyword evidence="4" id="KW-1185">Reference proteome</keyword>
<evidence type="ECO:0000256" key="2">
    <source>
        <dbReference type="ARBA" id="ARBA00023134"/>
    </source>
</evidence>
<protein>
    <submittedName>
        <fullName evidence="3">Ras-related protein Rab-6B</fullName>
    </submittedName>
</protein>
<dbReference type="Pfam" id="PF00071">
    <property type="entry name" value="Ras"/>
    <property type="match status" value="1"/>
</dbReference>
<dbReference type="PROSITE" id="PS51421">
    <property type="entry name" value="RAS"/>
    <property type="match status" value="1"/>
</dbReference>
<dbReference type="NCBIfam" id="TIGR00231">
    <property type="entry name" value="small_GTP"/>
    <property type="match status" value="1"/>
</dbReference>
<dbReference type="PRINTS" id="PR00449">
    <property type="entry name" value="RASTRNSFRMNG"/>
</dbReference>
<dbReference type="InterPro" id="IPR027417">
    <property type="entry name" value="P-loop_NTPase"/>
</dbReference>
<evidence type="ECO:0000313" key="3">
    <source>
        <dbReference type="EMBL" id="OHS98695.1"/>
    </source>
</evidence>
<dbReference type="CDD" id="cd00154">
    <property type="entry name" value="Rab"/>
    <property type="match status" value="1"/>
</dbReference>
<sequence length="208" mass="23751">MTSPIEESRKPDYLCRIVTCGEPSVGKTAILKRMLKGTFNQNEPPTIGSEYLHLDMLSQDKNVELQIWDTAGEERFRSLVPLYFRNSTGALLVFDQTSRHSFEQLDAWVDLYQQTNGDDALFFVVANKCDLTDSEMDQIKEEAYLWANHRGYPIYETSAKTGEGIDGLMSDISRRFIEKMENISKKVKRRNVGKDLELKSSNDSNCAC</sequence>